<dbReference type="GO" id="GO:0003676">
    <property type="term" value="F:nucleic acid binding"/>
    <property type="evidence" value="ECO:0007669"/>
    <property type="project" value="InterPro"/>
</dbReference>
<dbReference type="GO" id="GO:0003964">
    <property type="term" value="F:RNA-directed DNA polymerase activity"/>
    <property type="evidence" value="ECO:0007669"/>
    <property type="project" value="UniProtKB-KW"/>
</dbReference>
<sequence>MGGASPSTQTMLATSPTRGRSVGRTVRDGPSSWGGDGDPVRTSDESDVALTKAFQPVSTHANLVDFKIKGVDVVLGKSVIAAVRPSGDSVKYPKFRAFTTTGTEDTEAWPTPGISPDVLLDDDLAISSDYAVPDFHDEDKSYPTFEESRPGVSRYRSLCEEFGDLFVNKPGHCDLVDHAIIVTDDNPIAERTRPLPHKWRAEITAQLEELENDGLIVRSTSPYKFPCVFVPKKNGKVRMCVDYRSLNKVTRVDSYPLPRPDDVQEHLVGAKVFSTIDLRSGYWQMKVRPSDRRRTAFCPGPGFPLFEWTRMPFGLCNAPASFQRLMDLVLGKFDFVRVYLDDVLVFSSSLEEHLRHLRLIFEAFREAGLTLAGDKCSIGMDSVVYLGHRYSADGMSPDLTKVKVISAWPTPRTATDLRSFLGLVGYYRHFIPHFADRSKALQKLLTTAAREEDRVAELWDEKHLIAFQDLKKALTDLPYLEYPDFSRPFEMACDASNYAIGGVLEQDGRPLAFYSQTLTGSQLNWPVYEKEAYAVLKCLERFRHLHLGYQLRVKIFSDHRPLQWLKTATSSKLQRWLLALQQYQFDVVYVPGKKNLRADALSRVRPVPTDSIDAPPALPVGVVTLEDAYSKEDILQSQKNCPVLRRLYQRLLSSEPLRRNELTERDLRPYRRVWRTLGIADGLVVRERAPTSYTGRRWVPVIPASLRPTFIEHFHEEIGHFNVDKVLPKVELYGYWPSMASDIEHALAQCQRCLDAKRPSPAPAPLMPVPIGRPWETIAVDLLSVPTNPDGISTLLVMQDYFTKWAHVVPLRQHTWLDVARPLFQLFLLFGPPRRLHSDQGPPFESWLFKMTLGLLGVRKSKSSVYHPAGNGLVERFNQTFLKMVRTHVDSVYDWQRHLGSMVWYYNTSIHSATKASPFYLMYGRNPPDLWFPDLDSVETRFFDPETYANFLSSTRARILDNVDQCVTHAATVYKATFDSKAKLRLFRPGLRVRLETLGPARSNKLDPRWEGNWFVSNALPGLNNKTLEIVHPATRRRKIITVDHLLLDPIQPDHLPEDVATMVYGEEGAILGEAIIPDVDPTFDDVPVFPPTSPDCPVEVNFVSRDVGVGPVDPQVPTSPSVPPTFRSECAAVPPTPPGPGTTPAADSDSESDLSMPPLSPHPSLLRGEEEEEVEDQEVSDVSVPPTENSTPAPRNGSERHSQHEPEPAKVVDALPQDDLPSEAPVSPLSVAPENENSNDEAPEFESANEDPDDAPSYEIPQEWTLTRDRPRRQPHPVVRFDPSFLGPGGLKESSRRPQ</sequence>
<dbReference type="EMBL" id="GG677256">
    <property type="protein sequence ID" value="EER10772.1"/>
    <property type="molecule type" value="Genomic_DNA"/>
</dbReference>
<dbReference type="RefSeq" id="XP_002778977.1">
    <property type="nucleotide sequence ID" value="XM_002778931.1"/>
</dbReference>
<dbReference type="PROSITE" id="PS50994">
    <property type="entry name" value="INTEGRASE"/>
    <property type="match status" value="1"/>
</dbReference>
<evidence type="ECO:0000259" key="8">
    <source>
        <dbReference type="PROSITE" id="PS50878"/>
    </source>
</evidence>
<feature type="compositionally biased region" description="Acidic residues" evidence="7">
    <location>
        <begin position="1170"/>
        <end position="1180"/>
    </location>
</feature>
<dbReference type="Gene3D" id="3.30.70.270">
    <property type="match status" value="2"/>
</dbReference>
<feature type="region of interest" description="Disordered" evidence="7">
    <location>
        <begin position="1112"/>
        <end position="1300"/>
    </location>
</feature>
<dbReference type="GO" id="GO:0004519">
    <property type="term" value="F:endonuclease activity"/>
    <property type="evidence" value="ECO:0007669"/>
    <property type="project" value="UniProtKB-KW"/>
</dbReference>
<dbReference type="PANTHER" id="PTHR37984:SF5">
    <property type="entry name" value="PROTEIN NYNRIN-LIKE"/>
    <property type="match status" value="1"/>
</dbReference>
<dbReference type="InParanoid" id="C5KXP8"/>
<keyword evidence="4" id="KW-0255">Endonuclease</keyword>
<dbReference type="InterPro" id="IPR050951">
    <property type="entry name" value="Retrovirus_Pol_polyprotein"/>
</dbReference>
<proteinExistence type="predicted"/>
<evidence type="ECO:0000259" key="9">
    <source>
        <dbReference type="PROSITE" id="PS50994"/>
    </source>
</evidence>
<dbReference type="Pfam" id="PF17921">
    <property type="entry name" value="Integrase_H2C2"/>
    <property type="match status" value="1"/>
</dbReference>
<dbReference type="Gene3D" id="1.10.340.70">
    <property type="match status" value="1"/>
</dbReference>
<evidence type="ECO:0000256" key="7">
    <source>
        <dbReference type="SAM" id="MobiDB-lite"/>
    </source>
</evidence>
<reference evidence="10 11" key="1">
    <citation type="submission" date="2008-07" db="EMBL/GenBank/DDBJ databases">
        <authorList>
            <person name="El-Sayed N."/>
            <person name="Caler E."/>
            <person name="Inman J."/>
            <person name="Amedeo P."/>
            <person name="Hass B."/>
            <person name="Wortman J."/>
        </authorList>
    </citation>
    <scope>NUCLEOTIDE SEQUENCE [LARGE SCALE GENOMIC DNA]</scope>
    <source>
        <strain evidence="11">ATCC 50983 / TXsc</strain>
    </source>
</reference>
<dbReference type="InterPro" id="IPR043128">
    <property type="entry name" value="Rev_trsase/Diguanyl_cyclase"/>
</dbReference>
<dbReference type="InterPro" id="IPR012337">
    <property type="entry name" value="RNaseH-like_sf"/>
</dbReference>
<dbReference type="OrthoDB" id="2013610at2759"/>
<keyword evidence="11" id="KW-1185">Reference proteome</keyword>
<evidence type="ECO:0000313" key="11">
    <source>
        <dbReference type="Proteomes" id="UP000007800"/>
    </source>
</evidence>
<dbReference type="Gene3D" id="3.10.10.10">
    <property type="entry name" value="HIV Type 1 Reverse Transcriptase, subunit A, domain 1"/>
    <property type="match status" value="1"/>
</dbReference>
<organism evidence="11">
    <name type="scientific">Perkinsus marinus (strain ATCC 50983 / TXsc)</name>
    <dbReference type="NCBI Taxonomy" id="423536"/>
    <lineage>
        <taxon>Eukaryota</taxon>
        <taxon>Sar</taxon>
        <taxon>Alveolata</taxon>
        <taxon>Perkinsozoa</taxon>
        <taxon>Perkinsea</taxon>
        <taxon>Perkinsida</taxon>
        <taxon>Perkinsidae</taxon>
        <taxon>Perkinsus</taxon>
    </lineage>
</organism>
<dbReference type="Pfam" id="PF00078">
    <property type="entry name" value="RVT_1"/>
    <property type="match status" value="1"/>
</dbReference>
<feature type="compositionally biased region" description="Low complexity" evidence="7">
    <location>
        <begin position="1154"/>
        <end position="1167"/>
    </location>
</feature>
<dbReference type="InterPro" id="IPR041588">
    <property type="entry name" value="Integrase_H2C2"/>
</dbReference>
<dbReference type="Gene3D" id="3.30.420.10">
    <property type="entry name" value="Ribonuclease H-like superfamily/Ribonuclease H"/>
    <property type="match status" value="1"/>
</dbReference>
<gene>
    <name evidence="10" type="ORF">Pmar_PMAR000816</name>
</gene>
<dbReference type="SUPFAM" id="SSF53098">
    <property type="entry name" value="Ribonuclease H-like"/>
    <property type="match status" value="1"/>
</dbReference>
<evidence type="ECO:0000256" key="5">
    <source>
        <dbReference type="ARBA" id="ARBA00022801"/>
    </source>
</evidence>
<evidence type="ECO:0000256" key="6">
    <source>
        <dbReference type="ARBA" id="ARBA00022918"/>
    </source>
</evidence>
<dbReference type="InterPro" id="IPR036397">
    <property type="entry name" value="RNaseH_sf"/>
</dbReference>
<feature type="domain" description="Reverse transcriptase" evidence="8">
    <location>
        <begin position="211"/>
        <end position="390"/>
    </location>
</feature>
<evidence type="ECO:0000256" key="2">
    <source>
        <dbReference type="ARBA" id="ARBA00022695"/>
    </source>
</evidence>
<dbReference type="InterPro" id="IPR043502">
    <property type="entry name" value="DNA/RNA_pol_sf"/>
</dbReference>
<dbReference type="GeneID" id="9039157"/>
<evidence type="ECO:0000313" key="10">
    <source>
        <dbReference type="EMBL" id="EER10772.1"/>
    </source>
</evidence>
<dbReference type="PROSITE" id="PS50878">
    <property type="entry name" value="RT_POL"/>
    <property type="match status" value="1"/>
</dbReference>
<dbReference type="FunFam" id="3.30.70.270:FF:000020">
    <property type="entry name" value="Transposon Tf2-6 polyprotein-like Protein"/>
    <property type="match status" value="1"/>
</dbReference>
<dbReference type="InterPro" id="IPR001584">
    <property type="entry name" value="Integrase_cat-core"/>
</dbReference>
<feature type="compositionally biased region" description="Acidic residues" evidence="7">
    <location>
        <begin position="1238"/>
        <end position="1257"/>
    </location>
</feature>
<dbReference type="FunFam" id="1.10.340.70:FF:000001">
    <property type="entry name" value="Retrovirus-related Pol polyprotein from transposon gypsy-like Protein"/>
    <property type="match status" value="1"/>
</dbReference>
<dbReference type="CDD" id="cd09274">
    <property type="entry name" value="RNase_HI_RT_Ty3"/>
    <property type="match status" value="1"/>
</dbReference>
<dbReference type="CDD" id="cd01647">
    <property type="entry name" value="RT_LTR"/>
    <property type="match status" value="1"/>
</dbReference>
<evidence type="ECO:0000256" key="4">
    <source>
        <dbReference type="ARBA" id="ARBA00022759"/>
    </source>
</evidence>
<dbReference type="PANTHER" id="PTHR37984">
    <property type="entry name" value="PROTEIN CBG26694"/>
    <property type="match status" value="1"/>
</dbReference>
<keyword evidence="6" id="KW-0695">RNA-directed DNA polymerase</keyword>
<dbReference type="FunFam" id="3.30.420.10:FF:000032">
    <property type="entry name" value="Retrovirus-related Pol polyprotein from transposon 297-like Protein"/>
    <property type="match status" value="1"/>
</dbReference>
<dbReference type="GO" id="GO:0016787">
    <property type="term" value="F:hydrolase activity"/>
    <property type="evidence" value="ECO:0007669"/>
    <property type="project" value="UniProtKB-KW"/>
</dbReference>
<protein>
    <submittedName>
        <fullName evidence="10">Retrotransposable element Tf2 155 kDa protein type, putative</fullName>
    </submittedName>
</protein>
<feature type="region of interest" description="Disordered" evidence="7">
    <location>
        <begin position="1"/>
        <end position="44"/>
    </location>
</feature>
<keyword evidence="1" id="KW-0808">Transferase</keyword>
<dbReference type="Pfam" id="PF17917">
    <property type="entry name" value="RT_RNaseH"/>
    <property type="match status" value="1"/>
</dbReference>
<dbReference type="OMA" id="CENHEET"/>
<dbReference type="Proteomes" id="UP000007800">
    <property type="component" value="Unassembled WGS sequence"/>
</dbReference>
<evidence type="ECO:0000256" key="3">
    <source>
        <dbReference type="ARBA" id="ARBA00022722"/>
    </source>
</evidence>
<evidence type="ECO:0000256" key="1">
    <source>
        <dbReference type="ARBA" id="ARBA00022679"/>
    </source>
</evidence>
<name>C5KXP8_PERM5</name>
<feature type="compositionally biased region" description="Basic and acidic residues" evidence="7">
    <location>
        <begin position="1198"/>
        <end position="1211"/>
    </location>
</feature>
<dbReference type="SUPFAM" id="SSF56672">
    <property type="entry name" value="DNA/RNA polymerases"/>
    <property type="match status" value="1"/>
</dbReference>
<feature type="domain" description="Integrase catalytic" evidence="9">
    <location>
        <begin position="770"/>
        <end position="926"/>
    </location>
</feature>
<keyword evidence="2" id="KW-0548">Nucleotidyltransferase</keyword>
<feature type="compositionally biased region" description="Polar residues" evidence="7">
    <location>
        <begin position="1"/>
        <end position="18"/>
    </location>
</feature>
<dbReference type="InterPro" id="IPR041373">
    <property type="entry name" value="RT_RNaseH"/>
</dbReference>
<dbReference type="InterPro" id="IPR000477">
    <property type="entry name" value="RT_dom"/>
</dbReference>
<keyword evidence="5" id="KW-0378">Hydrolase</keyword>
<accession>C5KXP8</accession>
<keyword evidence="3" id="KW-0540">Nuclease</keyword>
<dbReference type="GO" id="GO:0015074">
    <property type="term" value="P:DNA integration"/>
    <property type="evidence" value="ECO:0007669"/>
    <property type="project" value="InterPro"/>
</dbReference>